<protein>
    <submittedName>
        <fullName evidence="1">Uncharacterized protein</fullName>
    </submittedName>
</protein>
<name>A0AAJ5IQR1_9PSED</name>
<evidence type="ECO:0000313" key="1">
    <source>
        <dbReference type="EMBL" id="UUC21420.1"/>
    </source>
</evidence>
<accession>A0AAJ5IQR1</accession>
<reference evidence="1" key="1">
    <citation type="submission" date="2022-07" db="EMBL/GenBank/DDBJ databases">
        <title>Complete genome of MD9.</title>
        <authorList>
            <person name="Cao G."/>
        </authorList>
    </citation>
    <scope>NUCLEOTIDE SEQUENCE</scope>
    <source>
        <strain evidence="1">MD9</strain>
    </source>
</reference>
<dbReference type="EMBL" id="CP101700">
    <property type="protein sequence ID" value="UUC21420.1"/>
    <property type="molecule type" value="Genomic_DNA"/>
</dbReference>
<organism evidence="1 2">
    <name type="scientific">Pseudomonas asiatica</name>
    <dbReference type="NCBI Taxonomy" id="2219225"/>
    <lineage>
        <taxon>Bacteria</taxon>
        <taxon>Pseudomonadati</taxon>
        <taxon>Pseudomonadota</taxon>
        <taxon>Gammaproteobacteria</taxon>
        <taxon>Pseudomonadales</taxon>
        <taxon>Pseudomonadaceae</taxon>
        <taxon>Pseudomonas</taxon>
    </lineage>
</organism>
<sequence length="415" mass="46083">MYVATSAMLGKNQMLTVLSLMDERSRPKGSRDPLGIEAIWSYMGRKVVGNLTTVTSNLDNFMVSLLCCAQANASTDQLEQIQTKFLRAEQLAAYLRLAAGNENFLGITRAKANFKNGQLSLGKAESAQILSNQLSYGLWGLYSTAMQVAGLISGAERRLTEQGRALVTEMVLCLGEDQWNAFNSLAQHSQLSVSDLDVLATAFHRMLRDRQLRRTVVQALLNWQSAKPLQMELYSRATDYLSHFNGEISVPVFCRWLSDSSKASGDLRETILQIQSLEPMLVLAGTLMDWLQGQKGSDRAALLDILQPRLDEGLGFTNVWQAVAKLPHRAFLMRLLEAANAPDADALINCVLEQNKLVMQQRGGAAWLEWQGDVLRVRVANDRASIPASLSTYCQGTWRNTYFIGSFLQIARQAV</sequence>
<gene>
    <name evidence="1" type="ORF">NOV18_13430</name>
</gene>
<evidence type="ECO:0000313" key="2">
    <source>
        <dbReference type="Proteomes" id="UP001058744"/>
    </source>
</evidence>
<dbReference type="RefSeq" id="WP_256382130.1">
    <property type="nucleotide sequence ID" value="NZ_CP101700.1"/>
</dbReference>
<dbReference type="AlphaFoldDB" id="A0AAJ5IQR1"/>
<dbReference type="Proteomes" id="UP001058744">
    <property type="component" value="Chromosome"/>
</dbReference>
<proteinExistence type="predicted"/>